<keyword evidence="2" id="KW-1185">Reference proteome</keyword>
<organism evidence="1 2">
    <name type="scientific">Pontibacter qinzhouensis</name>
    <dbReference type="NCBI Taxonomy" id="2603253"/>
    <lineage>
        <taxon>Bacteria</taxon>
        <taxon>Pseudomonadati</taxon>
        <taxon>Bacteroidota</taxon>
        <taxon>Cytophagia</taxon>
        <taxon>Cytophagales</taxon>
        <taxon>Hymenobacteraceae</taxon>
        <taxon>Pontibacter</taxon>
    </lineage>
</organism>
<proteinExistence type="predicted"/>
<accession>A0A5C8KD63</accession>
<dbReference type="EMBL" id="VRTY01000003">
    <property type="protein sequence ID" value="TXK52368.1"/>
    <property type="molecule type" value="Genomic_DNA"/>
</dbReference>
<evidence type="ECO:0000313" key="2">
    <source>
        <dbReference type="Proteomes" id="UP000321926"/>
    </source>
</evidence>
<name>A0A5C8KD63_9BACT</name>
<gene>
    <name evidence="1" type="ORF">FVR03_01240</name>
</gene>
<reference evidence="1 2" key="1">
    <citation type="submission" date="2019-08" db="EMBL/GenBank/DDBJ databases">
        <authorList>
            <person name="Shi S."/>
        </authorList>
    </citation>
    <scope>NUCLEOTIDE SEQUENCE [LARGE SCALE GENOMIC DNA]</scope>
    <source>
        <strain evidence="1 2">GY10130</strain>
    </source>
</reference>
<dbReference type="AlphaFoldDB" id="A0A5C8KD63"/>
<dbReference type="RefSeq" id="WP_147919940.1">
    <property type="nucleotide sequence ID" value="NZ_VRTY01000003.1"/>
</dbReference>
<dbReference type="Proteomes" id="UP000321926">
    <property type="component" value="Unassembled WGS sequence"/>
</dbReference>
<evidence type="ECO:0000313" key="1">
    <source>
        <dbReference type="EMBL" id="TXK52368.1"/>
    </source>
</evidence>
<sequence>MEYTKIQQAAGNYANDRYSDSAHLIDSCYAGFKAGVEWVLEYHTIGSEKALLSQGSLSKRWVEKGKGVYPISDQQIKELSGIADLLIDSDNYKKEGWGFFKKIQEWFPDAEVFKPKRTYSVGQKFKAEGGNDFVLSTTDGGSALLISLESGWPVFSAKATEVDDVYKITESEFARICGNRPEDFTLIEPFNP</sequence>
<protein>
    <submittedName>
        <fullName evidence="1">Uncharacterized protein</fullName>
    </submittedName>
</protein>
<comment type="caution">
    <text evidence="1">The sequence shown here is derived from an EMBL/GenBank/DDBJ whole genome shotgun (WGS) entry which is preliminary data.</text>
</comment>